<accession>A0ABW6J9P2</accession>
<protein>
    <recommendedName>
        <fullName evidence="2">Acb2/Tad1 hairpin domain-containing protein</fullName>
    </recommendedName>
</protein>
<keyword evidence="1" id="KW-0547">Nucleotide-binding</keyword>
<evidence type="ECO:0000259" key="2">
    <source>
        <dbReference type="Pfam" id="PF24729"/>
    </source>
</evidence>
<feature type="domain" description="Acb2/Tad1 hairpin" evidence="2">
    <location>
        <begin position="6"/>
        <end position="67"/>
    </location>
</feature>
<evidence type="ECO:0000256" key="1">
    <source>
        <dbReference type="ARBA" id="ARBA00022741"/>
    </source>
</evidence>
<evidence type="ECO:0000313" key="4">
    <source>
        <dbReference type="Proteomes" id="UP001600424"/>
    </source>
</evidence>
<dbReference type="RefSeq" id="WP_386253359.1">
    <property type="nucleotide sequence ID" value="NZ_JBHTRV010000055.1"/>
</dbReference>
<gene>
    <name evidence="3" type="ORF">ACFQ63_38380</name>
</gene>
<dbReference type="Pfam" id="PF24729">
    <property type="entry name" value="Acb2_Tad1_hairpin"/>
    <property type="match status" value="1"/>
</dbReference>
<sequence>MAPYDIEHRFAFHAATADEKRDAHGSVRQECRRLADHINETCPDGREKSLAITAIEEAMFWGNAALARAS</sequence>
<reference evidence="3 4" key="1">
    <citation type="submission" date="2024-09" db="EMBL/GenBank/DDBJ databases">
        <title>The Natural Products Discovery Center: Release of the First 8490 Sequenced Strains for Exploring Actinobacteria Biosynthetic Diversity.</title>
        <authorList>
            <person name="Kalkreuter E."/>
            <person name="Kautsar S.A."/>
            <person name="Yang D."/>
            <person name="Bader C.D."/>
            <person name="Teijaro C.N."/>
            <person name="Fluegel L."/>
            <person name="Davis C.M."/>
            <person name="Simpson J.R."/>
            <person name="Lauterbach L."/>
            <person name="Steele A.D."/>
            <person name="Gui C."/>
            <person name="Meng S."/>
            <person name="Li G."/>
            <person name="Viehrig K."/>
            <person name="Ye F."/>
            <person name="Su P."/>
            <person name="Kiefer A.F."/>
            <person name="Nichols A."/>
            <person name="Cepeda A.J."/>
            <person name="Yan W."/>
            <person name="Fan B."/>
            <person name="Jiang Y."/>
            <person name="Adhikari A."/>
            <person name="Zheng C.-J."/>
            <person name="Schuster L."/>
            <person name="Cowan T.M."/>
            <person name="Smanski M.J."/>
            <person name="Chevrette M.G."/>
            <person name="De Carvalho L.P.S."/>
            <person name="Shen B."/>
        </authorList>
    </citation>
    <scope>NUCLEOTIDE SEQUENCE [LARGE SCALE GENOMIC DNA]</scope>
    <source>
        <strain evidence="3 4">NPDC056472</strain>
    </source>
</reference>
<dbReference type="Proteomes" id="UP001600424">
    <property type="component" value="Unassembled WGS sequence"/>
</dbReference>
<keyword evidence="4" id="KW-1185">Reference proteome</keyword>
<comment type="caution">
    <text evidence="3">The sequence shown here is derived from an EMBL/GenBank/DDBJ whole genome shotgun (WGS) entry which is preliminary data.</text>
</comment>
<dbReference type="EMBL" id="JBHTRV010000055">
    <property type="protein sequence ID" value="MFE5985539.1"/>
    <property type="molecule type" value="Genomic_DNA"/>
</dbReference>
<dbReference type="InterPro" id="IPR056098">
    <property type="entry name" value="Acb2/Tad1_hairpin"/>
</dbReference>
<organism evidence="3 4">
    <name type="scientific">Streptomyces wedmorensis</name>
    <dbReference type="NCBI Taxonomy" id="43759"/>
    <lineage>
        <taxon>Bacteria</taxon>
        <taxon>Bacillati</taxon>
        <taxon>Actinomycetota</taxon>
        <taxon>Actinomycetes</taxon>
        <taxon>Kitasatosporales</taxon>
        <taxon>Streptomycetaceae</taxon>
        <taxon>Streptomyces</taxon>
    </lineage>
</organism>
<name>A0ABW6J9P2_STRWE</name>
<evidence type="ECO:0000313" key="3">
    <source>
        <dbReference type="EMBL" id="MFE5985539.1"/>
    </source>
</evidence>
<proteinExistence type="predicted"/>